<accession>A0A0A3IYI5</accession>
<comment type="similarity">
    <text evidence="2 8">Belongs to the metallo-dependent hydrolases superfamily. Adenine deaminase family.</text>
</comment>
<evidence type="ECO:0000256" key="1">
    <source>
        <dbReference type="ARBA" id="ARBA00001936"/>
    </source>
</evidence>
<evidence type="ECO:0000256" key="8">
    <source>
        <dbReference type="HAMAP-Rule" id="MF_01518"/>
    </source>
</evidence>
<dbReference type="PANTHER" id="PTHR11113">
    <property type="entry name" value="N-ACETYLGLUCOSAMINE-6-PHOSPHATE DEACETYLASE"/>
    <property type="match status" value="1"/>
</dbReference>
<evidence type="ECO:0000259" key="10">
    <source>
        <dbReference type="Pfam" id="PF13382"/>
    </source>
</evidence>
<dbReference type="Proteomes" id="UP000030595">
    <property type="component" value="Unassembled WGS sequence"/>
</dbReference>
<dbReference type="InterPro" id="IPR011059">
    <property type="entry name" value="Metal-dep_hydrolase_composite"/>
</dbReference>
<keyword evidence="12" id="KW-1185">Reference proteome</keyword>
<dbReference type="InterPro" id="IPR032466">
    <property type="entry name" value="Metal_Hydrolase"/>
</dbReference>
<dbReference type="HAMAP" id="MF_01518">
    <property type="entry name" value="Adenine_deamin"/>
    <property type="match status" value="1"/>
</dbReference>
<dbReference type="InterPro" id="IPR026912">
    <property type="entry name" value="Adenine_deam_C"/>
</dbReference>
<dbReference type="RefSeq" id="WP_036178504.1">
    <property type="nucleotide sequence ID" value="NZ_AVCZ01000035.1"/>
</dbReference>
<dbReference type="Gene3D" id="2.30.40.10">
    <property type="entry name" value="Urease, subunit C, domain 1"/>
    <property type="match status" value="1"/>
</dbReference>
<comment type="caution">
    <text evidence="11">The sequence shown here is derived from an EMBL/GenBank/DDBJ whole genome shotgun (WGS) entry which is preliminary data.</text>
</comment>
<keyword evidence="4 8" id="KW-0378">Hydrolase</keyword>
<dbReference type="GO" id="GO:0006146">
    <property type="term" value="P:adenine catabolic process"/>
    <property type="evidence" value="ECO:0007669"/>
    <property type="project" value="InterPro"/>
</dbReference>
<evidence type="ECO:0000256" key="6">
    <source>
        <dbReference type="ARBA" id="ARBA00047720"/>
    </source>
</evidence>
<evidence type="ECO:0000256" key="4">
    <source>
        <dbReference type="ARBA" id="ARBA00022801"/>
    </source>
</evidence>
<evidence type="ECO:0000256" key="7">
    <source>
        <dbReference type="ARBA" id="ARBA00069718"/>
    </source>
</evidence>
<dbReference type="Gene3D" id="3.20.20.140">
    <property type="entry name" value="Metal-dependent hydrolases"/>
    <property type="match status" value="1"/>
</dbReference>
<sequence length="576" mass="63273">MKRLIDVSQQRVPADFILKNAVIADVFSMTWRKGNIVVADGKIIALDEKDEFTAHNVEDAKGRYVIPGLIDAHIHIESSILPPSQFSEILLPHGITTVITDPHEIVNVSGSNGLQFMMDDAQNAKMDIYFMLPSSVPSTPFENAGAVMNAKDLAPFLENDEVLGLAEVMDYPAVLNGEQNMLEKLLLINKGNKIIDGHGSGLNSGQIRGYRAAGIRTDHECVSAEEAIIRIKQGMYVLIREGSAAKNLIDLLPAVTSSNSRRFAFCTDDKHLDELMEEGSIDFAISLAIKHGMEPLQAIQLATLNAAECYRLFDKGAIAEGYDADFLLLDDLETMKVNTVWKYGEKVAKKGEILKSTTLSTAINESILQSVHLPKLEKSDLEIKFEIGNRANIIEIMPNQITTKHLEQEVDVVDGVFVPSIAKDLLKLVVVERHHNLGNVAKAIVKGFRLQKGAVATTIAHDSHNAIVLGTNDDDILIALEELQKIQGGFVVVEEGEVIGSLALPIAGLMTTLNANEAKNKLIEVHEAIKKINPTIDFHLLLTLSFLSLPVIPELKLTDTGLFDVKNFRHIPIEIK</sequence>
<dbReference type="EC" id="3.5.4.2" evidence="3 8"/>
<dbReference type="InterPro" id="IPR006679">
    <property type="entry name" value="Adenine_deam"/>
</dbReference>
<keyword evidence="5 8" id="KW-0464">Manganese</keyword>
<evidence type="ECO:0000256" key="5">
    <source>
        <dbReference type="ARBA" id="ARBA00023211"/>
    </source>
</evidence>
<dbReference type="SUPFAM" id="SSF51556">
    <property type="entry name" value="Metallo-dependent hydrolases"/>
    <property type="match status" value="1"/>
</dbReference>
<dbReference type="InterPro" id="IPR006680">
    <property type="entry name" value="Amidohydro-rel"/>
</dbReference>
<dbReference type="CDD" id="cd01295">
    <property type="entry name" value="AdeC"/>
    <property type="match status" value="1"/>
</dbReference>
<gene>
    <name evidence="8" type="primary">ade</name>
    <name evidence="11" type="ORF">CD30_15540</name>
</gene>
<dbReference type="Pfam" id="PF01979">
    <property type="entry name" value="Amidohydro_1"/>
    <property type="match status" value="1"/>
</dbReference>
<dbReference type="AlphaFoldDB" id="A0A0A3IYI5"/>
<dbReference type="FunFam" id="3.20.20.140:FF:000016">
    <property type="entry name" value="Adenine deaminase"/>
    <property type="match status" value="1"/>
</dbReference>
<protein>
    <recommendedName>
        <fullName evidence="7 8">Adenine deaminase</fullName>
        <shortName evidence="8">Adenase</shortName>
        <shortName evidence="8">Adenine aminase</shortName>
        <ecNumber evidence="3 8">3.5.4.2</ecNumber>
    </recommendedName>
</protein>
<proteinExistence type="inferred from homology"/>
<name>A0A0A3IYI5_9BACL</name>
<evidence type="ECO:0000256" key="3">
    <source>
        <dbReference type="ARBA" id="ARBA00012782"/>
    </source>
</evidence>
<dbReference type="EMBL" id="JPVQ01000035">
    <property type="protein sequence ID" value="KGR89761.1"/>
    <property type="molecule type" value="Genomic_DNA"/>
</dbReference>
<feature type="domain" description="Adenine deaminase C-terminal" evidence="10">
    <location>
        <begin position="400"/>
        <end position="568"/>
    </location>
</feature>
<comment type="cofactor">
    <cofactor evidence="1 8">
        <name>Mn(2+)</name>
        <dbReference type="ChEBI" id="CHEBI:29035"/>
    </cofactor>
</comment>
<dbReference type="NCBIfam" id="TIGR01178">
    <property type="entry name" value="ade"/>
    <property type="match status" value="1"/>
</dbReference>
<feature type="domain" description="Amidohydrolase-related" evidence="9">
    <location>
        <begin position="64"/>
        <end position="346"/>
    </location>
</feature>
<evidence type="ECO:0000313" key="12">
    <source>
        <dbReference type="Proteomes" id="UP000030595"/>
    </source>
</evidence>
<dbReference type="eggNOG" id="COG1001">
    <property type="taxonomic scope" value="Bacteria"/>
</dbReference>
<organism evidence="11 12">
    <name type="scientific">Ureibacillus massiliensis 4400831 = CIP 108448 = CCUG 49529</name>
    <dbReference type="NCBI Taxonomy" id="1211035"/>
    <lineage>
        <taxon>Bacteria</taxon>
        <taxon>Bacillati</taxon>
        <taxon>Bacillota</taxon>
        <taxon>Bacilli</taxon>
        <taxon>Bacillales</taxon>
        <taxon>Caryophanaceae</taxon>
        <taxon>Ureibacillus</taxon>
    </lineage>
</organism>
<dbReference type="Pfam" id="PF13382">
    <property type="entry name" value="Adenine_deam_C"/>
    <property type="match status" value="1"/>
</dbReference>
<reference evidence="11 12" key="1">
    <citation type="submission" date="2014-02" db="EMBL/GenBank/DDBJ databases">
        <title>Draft genome sequence of Lysinibacillus massiliensis CCUG 49529.</title>
        <authorList>
            <person name="Zhang F."/>
            <person name="Wang G."/>
            <person name="Zhang L."/>
        </authorList>
    </citation>
    <scope>NUCLEOTIDE SEQUENCE [LARGE SCALE GENOMIC DNA]</scope>
    <source>
        <strain evidence="11 12">CCUG 49529</strain>
    </source>
</reference>
<dbReference type="OrthoDB" id="9775607at2"/>
<dbReference type="PANTHER" id="PTHR11113:SF2">
    <property type="entry name" value="ADENINE DEAMINASE"/>
    <property type="match status" value="1"/>
</dbReference>
<evidence type="ECO:0000313" key="11">
    <source>
        <dbReference type="EMBL" id="KGR89761.1"/>
    </source>
</evidence>
<evidence type="ECO:0000259" key="9">
    <source>
        <dbReference type="Pfam" id="PF01979"/>
    </source>
</evidence>
<dbReference type="GO" id="GO:0000034">
    <property type="term" value="F:adenine deaminase activity"/>
    <property type="evidence" value="ECO:0007669"/>
    <property type="project" value="UniProtKB-UniRule"/>
</dbReference>
<dbReference type="SUPFAM" id="SSF51338">
    <property type="entry name" value="Composite domain of metallo-dependent hydrolases"/>
    <property type="match status" value="1"/>
</dbReference>
<evidence type="ECO:0000256" key="2">
    <source>
        <dbReference type="ARBA" id="ARBA00006773"/>
    </source>
</evidence>
<comment type="catalytic activity">
    <reaction evidence="6 8">
        <text>adenine + H2O + H(+) = hypoxanthine + NH4(+)</text>
        <dbReference type="Rhea" id="RHEA:23688"/>
        <dbReference type="ChEBI" id="CHEBI:15377"/>
        <dbReference type="ChEBI" id="CHEBI:15378"/>
        <dbReference type="ChEBI" id="CHEBI:16708"/>
        <dbReference type="ChEBI" id="CHEBI:17368"/>
        <dbReference type="ChEBI" id="CHEBI:28938"/>
        <dbReference type="EC" id="3.5.4.2"/>
    </reaction>
</comment>